<dbReference type="Gene3D" id="3.80.10.10">
    <property type="entry name" value="Ribonuclease Inhibitor"/>
    <property type="match status" value="2"/>
</dbReference>
<comment type="subcellular location">
    <subcellularLocation>
        <location evidence="1">Cytoplasm</location>
        <location evidence="1">Cytoskeleton</location>
        <location evidence="1">Microtubule organizing center</location>
        <location evidence="1">Centrosome</location>
    </subcellularLocation>
</comment>
<dbReference type="InterPro" id="IPR032675">
    <property type="entry name" value="LRR_dom_sf"/>
</dbReference>
<protein>
    <recommendedName>
        <fullName evidence="8">Leucine-rich repeat-containing protein 45</fullName>
    </recommendedName>
</protein>
<keyword evidence="7" id="KW-1185">Reference proteome</keyword>
<evidence type="ECO:0008006" key="8">
    <source>
        <dbReference type="Google" id="ProtNLM"/>
    </source>
</evidence>
<evidence type="ECO:0000313" key="6">
    <source>
        <dbReference type="EMBL" id="KAJ9574658.1"/>
    </source>
</evidence>
<feature type="coiled-coil region" evidence="5">
    <location>
        <begin position="446"/>
        <end position="534"/>
    </location>
</feature>
<evidence type="ECO:0000256" key="5">
    <source>
        <dbReference type="SAM" id="Coils"/>
    </source>
</evidence>
<organism evidence="6 7">
    <name type="scientific">Diploptera punctata</name>
    <name type="common">Pacific beetle cockroach</name>
    <dbReference type="NCBI Taxonomy" id="6984"/>
    <lineage>
        <taxon>Eukaryota</taxon>
        <taxon>Metazoa</taxon>
        <taxon>Ecdysozoa</taxon>
        <taxon>Arthropoda</taxon>
        <taxon>Hexapoda</taxon>
        <taxon>Insecta</taxon>
        <taxon>Pterygota</taxon>
        <taxon>Neoptera</taxon>
        <taxon>Polyneoptera</taxon>
        <taxon>Dictyoptera</taxon>
        <taxon>Blattodea</taxon>
        <taxon>Blaberoidea</taxon>
        <taxon>Blaberidae</taxon>
        <taxon>Diplopterinae</taxon>
        <taxon>Diploptera</taxon>
    </lineage>
</organism>
<dbReference type="PANTHER" id="PTHR23170:SF3">
    <property type="entry name" value="LEUCINE-RICH REPEAT-CONTAINING PROTEIN 45"/>
    <property type="match status" value="1"/>
</dbReference>
<reference evidence="6" key="2">
    <citation type="submission" date="2023-05" db="EMBL/GenBank/DDBJ databases">
        <authorList>
            <person name="Fouks B."/>
        </authorList>
    </citation>
    <scope>NUCLEOTIDE SEQUENCE</scope>
    <source>
        <strain evidence="6">Stay&amp;Tobe</strain>
        <tissue evidence="6">Testes</tissue>
    </source>
</reference>
<dbReference type="EMBL" id="JASPKZ010010272">
    <property type="protein sequence ID" value="KAJ9574658.1"/>
    <property type="molecule type" value="Genomic_DNA"/>
</dbReference>
<evidence type="ECO:0000256" key="1">
    <source>
        <dbReference type="ARBA" id="ARBA00004300"/>
    </source>
</evidence>
<accession>A0AAD7Z727</accession>
<evidence type="ECO:0000256" key="4">
    <source>
        <dbReference type="ARBA" id="ARBA00023212"/>
    </source>
</evidence>
<dbReference type="SMART" id="SM00368">
    <property type="entry name" value="LRR_RI"/>
    <property type="match status" value="5"/>
</dbReference>
<proteinExistence type="predicted"/>
<dbReference type="InterPro" id="IPR052116">
    <property type="entry name" value="Centro_Cilium_Assembly"/>
</dbReference>
<dbReference type="Pfam" id="PF13516">
    <property type="entry name" value="LRR_6"/>
    <property type="match status" value="1"/>
</dbReference>
<dbReference type="AlphaFoldDB" id="A0AAD7Z727"/>
<evidence type="ECO:0000256" key="3">
    <source>
        <dbReference type="ARBA" id="ARBA00023054"/>
    </source>
</evidence>
<dbReference type="SUPFAM" id="SSF52047">
    <property type="entry name" value="RNI-like"/>
    <property type="match status" value="1"/>
</dbReference>
<keyword evidence="3 5" id="KW-0175">Coiled coil</keyword>
<keyword evidence="4" id="KW-0206">Cytoskeleton</keyword>
<reference evidence="6" key="1">
    <citation type="journal article" date="2023" name="IScience">
        <title>Live-bearing cockroach genome reveals convergent evolutionary mechanisms linked to viviparity in insects and beyond.</title>
        <authorList>
            <person name="Fouks B."/>
            <person name="Harrison M.C."/>
            <person name="Mikhailova A.A."/>
            <person name="Marchal E."/>
            <person name="English S."/>
            <person name="Carruthers M."/>
            <person name="Jennings E.C."/>
            <person name="Chiamaka E.L."/>
            <person name="Frigard R.A."/>
            <person name="Pippel M."/>
            <person name="Attardo G.M."/>
            <person name="Benoit J.B."/>
            <person name="Bornberg-Bauer E."/>
            <person name="Tobe S.S."/>
        </authorList>
    </citation>
    <scope>NUCLEOTIDE SEQUENCE</scope>
    <source>
        <strain evidence="6">Stay&amp;Tobe</strain>
    </source>
</reference>
<feature type="coiled-coil region" evidence="5">
    <location>
        <begin position="570"/>
        <end position="636"/>
    </location>
</feature>
<feature type="coiled-coil region" evidence="5">
    <location>
        <begin position="296"/>
        <end position="415"/>
    </location>
</feature>
<sequence length="668" mass="77441">MSNEIQDYKKQCEKQNIKPNEEVLIALNAAGETGELNLSRKTLSAWTWEVLGRIVSSSMKIKRVNLSDCLIPPRGLTAVLTSLRHDCSVDTLILRGNAIQTTNVAYLGTLLKHNGIIKRLSLEWNSIGIFIDAFSQFCEGLGTNKSLELLDLKNNQLPPESGQYLGEAIKKNTYLKTLDLRWNNLGWKGGQYLQEAMEINQTLTVIKLTGNCMSDDMIKSIEQCAQHNGSKEKIIKDCELKTDFLKRHLKRIEEERTSEVQELSRSNEMKIRQVVRESETRVSQLERLLTERASTIDMLQERLTSMETSSKQHEEKRFDLKNQLLEKDKLNEQLVEEINKQKNEWLEKLEKKNEEIQAIKSEYENKMETQFQQLKQMEIKISSQSKEMEILAADALQLKETLNGVRKKHEEALAEEQRVHKEMVTQTEKRCEEKLSQHEVELALVRTKSQNQLKLLEQEKEELERSLSDLRIQLNRERAQWQEDLAVALQQSKTREVSKLSQYEERITSLREEKASLEKQLALSHSTMSQLQQQNSSLVAELGEPQRRLSQLHEELSTEKVASQRIRVELSECRSKLEAKRQEAEKIQTRMEDLQRKMDELTTTQANREKEHVKEFDRLQNLLIQREREIQNIRADEVERAGVLYSAFNKYLGSLSPSVGVSQASLRV</sequence>
<dbReference type="Proteomes" id="UP001233999">
    <property type="component" value="Unassembled WGS sequence"/>
</dbReference>
<dbReference type="PANTHER" id="PTHR23170">
    <property type="entry name" value="NY-REN-58 ANTIGEN"/>
    <property type="match status" value="1"/>
</dbReference>
<keyword evidence="2" id="KW-0963">Cytoplasm</keyword>
<comment type="caution">
    <text evidence="6">The sequence shown here is derived from an EMBL/GenBank/DDBJ whole genome shotgun (WGS) entry which is preliminary data.</text>
</comment>
<evidence type="ECO:0000313" key="7">
    <source>
        <dbReference type="Proteomes" id="UP001233999"/>
    </source>
</evidence>
<dbReference type="GO" id="GO:0005813">
    <property type="term" value="C:centrosome"/>
    <property type="evidence" value="ECO:0007669"/>
    <property type="project" value="UniProtKB-SubCell"/>
</dbReference>
<name>A0AAD7Z727_DIPPU</name>
<gene>
    <name evidence="6" type="ORF">L9F63_008190</name>
</gene>
<evidence type="ECO:0000256" key="2">
    <source>
        <dbReference type="ARBA" id="ARBA00022490"/>
    </source>
</evidence>
<dbReference type="InterPro" id="IPR001611">
    <property type="entry name" value="Leu-rich_rpt"/>
</dbReference>